<reference evidence="8 9" key="1">
    <citation type="journal article" date="2022" name="Front. Microbiol.">
        <title>High genomic differentiation and limited gene flow indicate recent cryptic speciation within the genus Laspinema (cyanobacteria).</title>
        <authorList>
            <person name="Stanojkovic A."/>
            <person name="Skoupy S."/>
            <person name="Skaloud P."/>
            <person name="Dvorak P."/>
        </authorList>
    </citation>
    <scope>NUCLEOTIDE SEQUENCE [LARGE SCALE GENOMIC DNA]</scope>
    <source>
        <strain evidence="8 9">D2a</strain>
    </source>
</reference>
<keyword evidence="1 7" id="KW-1003">Cell membrane</keyword>
<comment type="similarity">
    <text evidence="7">Belongs to the transglycosylase MltG family.</text>
</comment>
<keyword evidence="3 7" id="KW-1133">Transmembrane helix</keyword>
<dbReference type="InterPro" id="IPR003770">
    <property type="entry name" value="MLTG-like"/>
</dbReference>
<keyword evidence="6 7" id="KW-0961">Cell wall biogenesis/degradation</keyword>
<evidence type="ECO:0000313" key="9">
    <source>
        <dbReference type="Proteomes" id="UP001525890"/>
    </source>
</evidence>
<dbReference type="HAMAP" id="MF_02065">
    <property type="entry name" value="MltG"/>
    <property type="match status" value="1"/>
</dbReference>
<dbReference type="EMBL" id="JAMXFF010000004">
    <property type="protein sequence ID" value="MCT7965530.1"/>
    <property type="molecule type" value="Genomic_DNA"/>
</dbReference>
<comment type="catalytic activity">
    <reaction evidence="7">
        <text>a peptidoglycan chain = a peptidoglycan chain with N-acetyl-1,6-anhydromuramyl-[peptide] at the reducing end + a peptidoglycan chain with N-acetylglucosamine at the non-reducing end.</text>
        <dbReference type="EC" id="4.2.2.29"/>
    </reaction>
</comment>
<evidence type="ECO:0000313" key="8">
    <source>
        <dbReference type="EMBL" id="MCT7965530.1"/>
    </source>
</evidence>
<dbReference type="PANTHER" id="PTHR30518:SF2">
    <property type="entry name" value="ENDOLYTIC MUREIN TRANSGLYCOSYLASE"/>
    <property type="match status" value="1"/>
</dbReference>
<evidence type="ECO:0000256" key="2">
    <source>
        <dbReference type="ARBA" id="ARBA00022692"/>
    </source>
</evidence>
<evidence type="ECO:0000256" key="6">
    <source>
        <dbReference type="ARBA" id="ARBA00023316"/>
    </source>
</evidence>
<keyword evidence="4 7" id="KW-0472">Membrane</keyword>
<dbReference type="RefSeq" id="WP_368005225.1">
    <property type="nucleotide sequence ID" value="NZ_JAMXFF010000004.1"/>
</dbReference>
<keyword evidence="2 7" id="KW-0812">Transmembrane</keyword>
<sequence length="372" mass="41890">MVVTDHQKMKAASQRKTNWLLYVALILCAAIGISAWQGWRWWLSASAPVAESLPGDSVVQDNRLEVVQIDPGEPGQLIGLKLEEQGLIRSANAWNMWTRWLSRQNPDGGYKAGTYQLSPDEPMQAIAEKIWNGEVMQLSFTVPEGWNLRQMAAYFESQGFFTTEEFLAATQEIPWADYPWLPKDIPHLEGFLYPDTYKLRADNITPQAIIQPMLTRFEQVALPVYQQPQNQTNLSLKEWVTLASIVEKESVVASERHRIAGVFTNRLKQGMSLGADPTVEYGLNIRQTEDQPLTLAQVNTPNPYNTYLNAGLPPTPIAAPGVASLEATLAPEETEYLYFVALYDGTHIFSRTLAEHEAAQDAIWDERDPTLR</sequence>
<comment type="caution">
    <text evidence="8">The sequence shown here is derived from an EMBL/GenBank/DDBJ whole genome shotgun (WGS) entry which is preliminary data.</text>
</comment>
<feature type="site" description="Important for catalytic activity" evidence="7">
    <location>
        <position position="249"/>
    </location>
</feature>
<dbReference type="PANTHER" id="PTHR30518">
    <property type="entry name" value="ENDOLYTIC MUREIN TRANSGLYCOSYLASE"/>
    <property type="match status" value="1"/>
</dbReference>
<evidence type="ECO:0000256" key="1">
    <source>
        <dbReference type="ARBA" id="ARBA00022475"/>
    </source>
</evidence>
<dbReference type="Gene3D" id="3.30.160.60">
    <property type="entry name" value="Classic Zinc Finger"/>
    <property type="match status" value="1"/>
</dbReference>
<feature type="transmembrane region" description="Helical" evidence="7">
    <location>
        <begin position="20"/>
        <end position="39"/>
    </location>
</feature>
<dbReference type="NCBIfam" id="TIGR00247">
    <property type="entry name" value="endolytic transglycosylase MltG"/>
    <property type="match status" value="1"/>
</dbReference>
<dbReference type="CDD" id="cd08010">
    <property type="entry name" value="MltG_like"/>
    <property type="match status" value="1"/>
</dbReference>
<keyword evidence="9" id="KW-1185">Reference proteome</keyword>
<protein>
    <recommendedName>
        <fullName evidence="7">Endolytic murein transglycosylase</fullName>
        <ecNumber evidence="7">4.2.2.29</ecNumber>
    </recommendedName>
    <alternativeName>
        <fullName evidence="7">Peptidoglycan lytic transglycosylase</fullName>
    </alternativeName>
    <alternativeName>
        <fullName evidence="7">Peptidoglycan polymerization terminase</fullName>
    </alternativeName>
</protein>
<dbReference type="Proteomes" id="UP001525890">
    <property type="component" value="Unassembled WGS sequence"/>
</dbReference>
<comment type="function">
    <text evidence="7">Functions as a peptidoglycan terminase that cleaves nascent peptidoglycan strands endolytically to terminate their elongation.</text>
</comment>
<dbReference type="Gene3D" id="3.30.1490.480">
    <property type="entry name" value="Endolytic murein transglycosylase"/>
    <property type="match status" value="1"/>
</dbReference>
<accession>A0ABT2MLA1</accession>
<keyword evidence="5 7" id="KW-0456">Lyase</keyword>
<evidence type="ECO:0000256" key="3">
    <source>
        <dbReference type="ARBA" id="ARBA00022989"/>
    </source>
</evidence>
<name>A0ABT2MLA1_9CYAN</name>
<evidence type="ECO:0000256" key="4">
    <source>
        <dbReference type="ARBA" id="ARBA00023136"/>
    </source>
</evidence>
<evidence type="ECO:0000256" key="5">
    <source>
        <dbReference type="ARBA" id="ARBA00023239"/>
    </source>
</evidence>
<organism evidence="8 9">
    <name type="scientific">Laspinema palackyanum D2a</name>
    <dbReference type="NCBI Taxonomy" id="2953684"/>
    <lineage>
        <taxon>Bacteria</taxon>
        <taxon>Bacillati</taxon>
        <taxon>Cyanobacteriota</taxon>
        <taxon>Cyanophyceae</taxon>
        <taxon>Oscillatoriophycideae</taxon>
        <taxon>Oscillatoriales</taxon>
        <taxon>Laspinemataceae</taxon>
        <taxon>Laspinema</taxon>
        <taxon>Laspinema palackyanum</taxon>
    </lineage>
</organism>
<evidence type="ECO:0000256" key="7">
    <source>
        <dbReference type="HAMAP-Rule" id="MF_02065"/>
    </source>
</evidence>
<comment type="subcellular location">
    <subcellularLocation>
        <location evidence="7">Cell membrane</location>
        <topology evidence="7">Single-pass membrane protein</topology>
    </subcellularLocation>
</comment>
<proteinExistence type="inferred from homology"/>
<dbReference type="Pfam" id="PF02618">
    <property type="entry name" value="YceG"/>
    <property type="match status" value="1"/>
</dbReference>
<dbReference type="EC" id="4.2.2.29" evidence="7"/>
<gene>
    <name evidence="7 8" type="primary">mltG</name>
    <name evidence="8" type="ORF">NG799_04175</name>
</gene>